<reference evidence="1" key="1">
    <citation type="submission" date="2020-11" db="EMBL/GenBank/DDBJ databases">
        <authorList>
            <person name="Tran Van P."/>
        </authorList>
    </citation>
    <scope>NUCLEOTIDE SEQUENCE</scope>
</reference>
<gene>
    <name evidence="1" type="ORF">TPSB3V08_LOCUS11648</name>
</gene>
<sequence>MVPMSLLLNHAQNTLRILCRPLYPIARMSTPIETVTDTTFPATISAPSLNNMERWTELAPPPYPCAKKFGPKNFRRKEENFPPSVQAVPKLS</sequence>
<name>A0A7R9DPB8_TIMPO</name>
<protein>
    <submittedName>
        <fullName evidence="1">Uncharacterized protein</fullName>
    </submittedName>
</protein>
<accession>A0A7R9DPB8</accession>
<dbReference type="AlphaFoldDB" id="A0A7R9DPB8"/>
<proteinExistence type="predicted"/>
<evidence type="ECO:0000313" key="1">
    <source>
        <dbReference type="EMBL" id="CAD7417270.1"/>
    </source>
</evidence>
<dbReference type="EMBL" id="OD013163">
    <property type="protein sequence ID" value="CAD7417270.1"/>
    <property type="molecule type" value="Genomic_DNA"/>
</dbReference>
<organism evidence="1">
    <name type="scientific">Timema poppense</name>
    <name type="common">Walking stick</name>
    <dbReference type="NCBI Taxonomy" id="170557"/>
    <lineage>
        <taxon>Eukaryota</taxon>
        <taxon>Metazoa</taxon>
        <taxon>Ecdysozoa</taxon>
        <taxon>Arthropoda</taxon>
        <taxon>Hexapoda</taxon>
        <taxon>Insecta</taxon>
        <taxon>Pterygota</taxon>
        <taxon>Neoptera</taxon>
        <taxon>Polyneoptera</taxon>
        <taxon>Phasmatodea</taxon>
        <taxon>Timematodea</taxon>
        <taxon>Timematoidea</taxon>
        <taxon>Timematidae</taxon>
        <taxon>Timema</taxon>
    </lineage>
</organism>